<dbReference type="InterPro" id="IPR008183">
    <property type="entry name" value="Aldose_1/G6P_1-epimerase"/>
</dbReference>
<dbReference type="Pfam" id="PF01263">
    <property type="entry name" value="Aldose_epim"/>
    <property type="match status" value="1"/>
</dbReference>
<evidence type="ECO:0000256" key="3">
    <source>
        <dbReference type="ARBA" id="ARBA00023235"/>
    </source>
</evidence>
<dbReference type="Proteomes" id="UP001214250">
    <property type="component" value="Chromosome 2"/>
</dbReference>
<comment type="similarity">
    <text evidence="2 5">Belongs to the aldose epimerase family.</text>
</comment>
<dbReference type="PROSITE" id="PS51257">
    <property type="entry name" value="PROKAR_LIPOPROTEIN"/>
    <property type="match status" value="1"/>
</dbReference>
<reference evidence="7 8" key="1">
    <citation type="submission" date="2023-02" db="EMBL/GenBank/DDBJ databases">
        <title>Genome sequence of Lentisphaera profundi SAORIC-696.</title>
        <authorList>
            <person name="Kim e."/>
            <person name="Cho J.-C."/>
            <person name="Choi A."/>
            <person name="Kang I."/>
        </authorList>
    </citation>
    <scope>NUCLEOTIDE SEQUENCE [LARGE SCALE GENOMIC DNA]</scope>
    <source>
        <strain evidence="7 8">SAORIC-696</strain>
    </source>
</reference>
<dbReference type="PIRSF" id="PIRSF005096">
    <property type="entry name" value="GALM"/>
    <property type="match status" value="1"/>
</dbReference>
<keyword evidence="6" id="KW-0732">Signal</keyword>
<organism evidence="7 8">
    <name type="scientific">Lentisphaera profundi</name>
    <dbReference type="NCBI Taxonomy" id="1658616"/>
    <lineage>
        <taxon>Bacteria</taxon>
        <taxon>Pseudomonadati</taxon>
        <taxon>Lentisphaerota</taxon>
        <taxon>Lentisphaeria</taxon>
        <taxon>Lentisphaerales</taxon>
        <taxon>Lentisphaeraceae</taxon>
        <taxon>Lentisphaera</taxon>
    </lineage>
</organism>
<evidence type="ECO:0000256" key="6">
    <source>
        <dbReference type="SAM" id="SignalP"/>
    </source>
</evidence>
<keyword evidence="3 5" id="KW-0413">Isomerase</keyword>
<sequence length="387" mass="43330">MVEKPKRRLVKKILISGALFLLLAACKSSTTKFPALNAEDFCKTIDGKKTDLFTLKNTKGMQVSITNYGARVVSILAADKDGIYGDVVSGFNTLDEYITCPEPFHGPIVGRVCNRIKSGKFKLDGKEYCLSVNNGVNHLHGGTKGFHHQVWDVKKITPSSVELHYLSKDGEMGYPGNLSVDVRYELTDKNEFLIEYKAFTDKKTVVNLTWHPFFNLAGEGITINDHILMINADRYTPVDETLIPLGQNVTVENTPFDFSTPKAIGRDLWQQKDNTQLKHGAGYDHNWVLNRPSHSSLALAARLIEPRSGRVMEIYTQEPGLQFYGGNFFDGKTIGKNGLPQIYRGALALETQRFPDAPNQKDFPSIVLAEGDLYETRSIYKFSVLEQ</sequence>
<evidence type="ECO:0000313" key="7">
    <source>
        <dbReference type="EMBL" id="WDE97740.1"/>
    </source>
</evidence>
<dbReference type="NCBIfam" id="NF008277">
    <property type="entry name" value="PRK11055.1"/>
    <property type="match status" value="1"/>
</dbReference>
<keyword evidence="4 5" id="KW-0119">Carbohydrate metabolism</keyword>
<dbReference type="PANTHER" id="PTHR10091">
    <property type="entry name" value="ALDOSE-1-EPIMERASE"/>
    <property type="match status" value="1"/>
</dbReference>
<evidence type="ECO:0000256" key="5">
    <source>
        <dbReference type="PIRNR" id="PIRNR005096"/>
    </source>
</evidence>
<proteinExistence type="inferred from homology"/>
<dbReference type="CDD" id="cd09019">
    <property type="entry name" value="galactose_mutarotase_like"/>
    <property type="match status" value="1"/>
</dbReference>
<dbReference type="SUPFAM" id="SSF74650">
    <property type="entry name" value="Galactose mutarotase-like"/>
    <property type="match status" value="1"/>
</dbReference>
<protein>
    <recommendedName>
        <fullName evidence="5">Aldose 1-epimerase</fullName>
        <ecNumber evidence="5">5.1.3.3</ecNumber>
    </recommendedName>
</protein>
<dbReference type="Gene3D" id="2.70.98.10">
    <property type="match status" value="1"/>
</dbReference>
<evidence type="ECO:0000256" key="1">
    <source>
        <dbReference type="ARBA" id="ARBA00005028"/>
    </source>
</evidence>
<name>A0ABY7VU82_9BACT</name>
<comment type="pathway">
    <text evidence="1 5">Carbohydrate metabolism; hexose metabolism.</text>
</comment>
<keyword evidence="8" id="KW-1185">Reference proteome</keyword>
<dbReference type="EC" id="5.1.3.3" evidence="5"/>
<dbReference type="InterPro" id="IPR047215">
    <property type="entry name" value="Galactose_mutarotase-like"/>
</dbReference>
<dbReference type="PANTHER" id="PTHR10091:SF0">
    <property type="entry name" value="GALACTOSE MUTAROTASE"/>
    <property type="match status" value="1"/>
</dbReference>
<evidence type="ECO:0000313" key="8">
    <source>
        <dbReference type="Proteomes" id="UP001214250"/>
    </source>
</evidence>
<gene>
    <name evidence="7" type="ORF">PQO03_18095</name>
</gene>
<dbReference type="EMBL" id="CP117812">
    <property type="protein sequence ID" value="WDE97740.1"/>
    <property type="molecule type" value="Genomic_DNA"/>
</dbReference>
<evidence type="ECO:0000256" key="4">
    <source>
        <dbReference type="ARBA" id="ARBA00023277"/>
    </source>
</evidence>
<evidence type="ECO:0000256" key="2">
    <source>
        <dbReference type="ARBA" id="ARBA00006206"/>
    </source>
</evidence>
<dbReference type="RefSeq" id="WP_274152310.1">
    <property type="nucleotide sequence ID" value="NZ_CP117812.1"/>
</dbReference>
<feature type="chain" id="PRO_5047234460" description="Aldose 1-epimerase" evidence="6">
    <location>
        <begin position="25"/>
        <end position="387"/>
    </location>
</feature>
<dbReference type="InterPro" id="IPR015443">
    <property type="entry name" value="Aldose_1-epimerase"/>
</dbReference>
<comment type="catalytic activity">
    <reaction evidence="5">
        <text>alpha-D-glucose = beta-D-glucose</text>
        <dbReference type="Rhea" id="RHEA:10264"/>
        <dbReference type="ChEBI" id="CHEBI:15903"/>
        <dbReference type="ChEBI" id="CHEBI:17925"/>
        <dbReference type="EC" id="5.1.3.3"/>
    </reaction>
</comment>
<accession>A0ABY7VU82</accession>
<dbReference type="InterPro" id="IPR011013">
    <property type="entry name" value="Gal_mutarotase_sf_dom"/>
</dbReference>
<dbReference type="InterPro" id="IPR014718">
    <property type="entry name" value="GH-type_carb-bd"/>
</dbReference>
<feature type="signal peptide" evidence="6">
    <location>
        <begin position="1"/>
        <end position="24"/>
    </location>
</feature>